<evidence type="ECO:0000313" key="2">
    <source>
        <dbReference type="EMBL" id="KAA2212005.1"/>
    </source>
</evidence>
<protein>
    <submittedName>
        <fullName evidence="2">Class I SAM-dependent methyltransferase</fullName>
    </submittedName>
</protein>
<reference evidence="2 3" key="1">
    <citation type="journal article" date="2015" name="Int. J. Syst. Evol. Microbiol.">
        <title>Roseomonas oryzae sp. nov., isolated from paddy rhizosphere soil.</title>
        <authorList>
            <person name="Ramaprasad E.V."/>
            <person name="Sasikala Ch."/>
            <person name="Ramana Ch.V."/>
        </authorList>
    </citation>
    <scope>NUCLEOTIDE SEQUENCE [LARGE SCALE GENOMIC DNA]</scope>
    <source>
        <strain evidence="2 3">KCTC 42542</strain>
    </source>
</reference>
<evidence type="ECO:0000259" key="1">
    <source>
        <dbReference type="Pfam" id="PF08241"/>
    </source>
</evidence>
<keyword evidence="3" id="KW-1185">Reference proteome</keyword>
<gene>
    <name evidence="2" type="ORF">F0Q34_16945</name>
</gene>
<evidence type="ECO:0000313" key="3">
    <source>
        <dbReference type="Proteomes" id="UP000322110"/>
    </source>
</evidence>
<dbReference type="InterPro" id="IPR013216">
    <property type="entry name" value="Methyltransf_11"/>
</dbReference>
<dbReference type="CDD" id="cd02440">
    <property type="entry name" value="AdoMet_MTases"/>
    <property type="match status" value="1"/>
</dbReference>
<dbReference type="Proteomes" id="UP000322110">
    <property type="component" value="Unassembled WGS sequence"/>
</dbReference>
<dbReference type="Gene3D" id="3.40.50.150">
    <property type="entry name" value="Vaccinia Virus protein VP39"/>
    <property type="match status" value="1"/>
</dbReference>
<keyword evidence="2" id="KW-0489">Methyltransferase</keyword>
<dbReference type="Pfam" id="PF08241">
    <property type="entry name" value="Methyltransf_11"/>
    <property type="match status" value="1"/>
</dbReference>
<dbReference type="OrthoDB" id="9777830at2"/>
<dbReference type="AlphaFoldDB" id="A0A5B2TD61"/>
<sequence length="259" mass="27825">MASAACACQEPIGDAMKQCCICGGDAFEDREVLWPALIEEWGLSTEEAAYINRQQGFTCLSCGGNLRTMVLARALLAAWEGGDVLRDFVASRRARALDVLDLNGAAGLGPMLAKLPGYRLASYPEEDMQALSFPADSFDAVLHSDTLEHVPDPVAGLRECRRVLRPGGVMAFTVPIIIGRMTRRRDGLPPSHHGDPSQSGDDFLVQTEYGADAWCQVMMAGFDHVTLSGLDFPAAHAISARRPGAAAKKPLGLLGRWLG</sequence>
<dbReference type="InterPro" id="IPR029063">
    <property type="entry name" value="SAM-dependent_MTases_sf"/>
</dbReference>
<proteinExistence type="predicted"/>
<dbReference type="SUPFAM" id="SSF53335">
    <property type="entry name" value="S-adenosyl-L-methionine-dependent methyltransferases"/>
    <property type="match status" value="1"/>
</dbReference>
<accession>A0A5B2TD61</accession>
<keyword evidence="2" id="KW-0808">Transferase</keyword>
<comment type="caution">
    <text evidence="2">The sequence shown here is derived from an EMBL/GenBank/DDBJ whole genome shotgun (WGS) entry which is preliminary data.</text>
</comment>
<dbReference type="PANTHER" id="PTHR43591">
    <property type="entry name" value="METHYLTRANSFERASE"/>
    <property type="match status" value="1"/>
</dbReference>
<feature type="domain" description="Methyltransferase type 11" evidence="1">
    <location>
        <begin position="121"/>
        <end position="172"/>
    </location>
</feature>
<dbReference type="GO" id="GO:0008757">
    <property type="term" value="F:S-adenosylmethionine-dependent methyltransferase activity"/>
    <property type="evidence" value="ECO:0007669"/>
    <property type="project" value="InterPro"/>
</dbReference>
<organism evidence="2 3">
    <name type="scientific">Teichococcus oryzae</name>
    <dbReference type="NCBI Taxonomy" id="1608942"/>
    <lineage>
        <taxon>Bacteria</taxon>
        <taxon>Pseudomonadati</taxon>
        <taxon>Pseudomonadota</taxon>
        <taxon>Alphaproteobacteria</taxon>
        <taxon>Acetobacterales</taxon>
        <taxon>Roseomonadaceae</taxon>
        <taxon>Roseomonas</taxon>
    </lineage>
</organism>
<name>A0A5B2TD61_9PROT</name>
<dbReference type="EMBL" id="VUKA01000012">
    <property type="protein sequence ID" value="KAA2212005.1"/>
    <property type="molecule type" value="Genomic_DNA"/>
</dbReference>
<dbReference type="GO" id="GO:0032259">
    <property type="term" value="P:methylation"/>
    <property type="evidence" value="ECO:0007669"/>
    <property type="project" value="UniProtKB-KW"/>
</dbReference>